<evidence type="ECO:0000313" key="12">
    <source>
        <dbReference type="Proteomes" id="UP000256645"/>
    </source>
</evidence>
<evidence type="ECO:0000256" key="5">
    <source>
        <dbReference type="ARBA" id="ARBA00022801"/>
    </source>
</evidence>
<keyword evidence="5" id="KW-0378">Hydrolase</keyword>
<evidence type="ECO:0000256" key="3">
    <source>
        <dbReference type="ARBA" id="ARBA00022729"/>
    </source>
</evidence>
<dbReference type="Gene3D" id="2.40.70.10">
    <property type="entry name" value="Acid Proteases"/>
    <property type="match status" value="2"/>
</dbReference>
<keyword evidence="7" id="KW-1015">Disulfide bond</keyword>
<dbReference type="SUPFAM" id="SSF50630">
    <property type="entry name" value="Acid proteases"/>
    <property type="match status" value="1"/>
</dbReference>
<proteinExistence type="inferred from homology"/>
<evidence type="ECO:0000313" key="11">
    <source>
        <dbReference type="EMBL" id="RDW63590.1"/>
    </source>
</evidence>
<feature type="active site" evidence="6">
    <location>
        <position position="85"/>
    </location>
</feature>
<dbReference type="STRING" id="1849047.A0A3D8QPM6"/>
<protein>
    <submittedName>
        <fullName evidence="11">Acid protease-2</fullName>
    </submittedName>
</protein>
<dbReference type="GO" id="GO:0006508">
    <property type="term" value="P:proteolysis"/>
    <property type="evidence" value="ECO:0007669"/>
    <property type="project" value="UniProtKB-KW"/>
</dbReference>
<feature type="domain" description="Peptidase A1" evidence="10">
    <location>
        <begin position="67"/>
        <end position="400"/>
    </location>
</feature>
<evidence type="ECO:0000256" key="2">
    <source>
        <dbReference type="ARBA" id="ARBA00022670"/>
    </source>
</evidence>
<feature type="disulfide bond" evidence="7">
    <location>
        <begin position="328"/>
        <end position="364"/>
    </location>
</feature>
<gene>
    <name evidence="11" type="ORF">BP6252_11135</name>
</gene>
<keyword evidence="2 11" id="KW-0645">Protease</keyword>
<dbReference type="AlphaFoldDB" id="A0A3D8QPM6"/>
<keyword evidence="12" id="KW-1185">Reference proteome</keyword>
<dbReference type="PANTHER" id="PTHR47966">
    <property type="entry name" value="BETA-SITE APP-CLEAVING ENZYME, ISOFORM A-RELATED"/>
    <property type="match status" value="1"/>
</dbReference>
<comment type="similarity">
    <text evidence="1">Belongs to the peptidase A1 family.</text>
</comment>
<evidence type="ECO:0000256" key="1">
    <source>
        <dbReference type="ARBA" id="ARBA00007447"/>
    </source>
</evidence>
<evidence type="ECO:0000256" key="9">
    <source>
        <dbReference type="SAM" id="SignalP"/>
    </source>
</evidence>
<dbReference type="Pfam" id="PF00026">
    <property type="entry name" value="Asp"/>
    <property type="match status" value="1"/>
</dbReference>
<dbReference type="Proteomes" id="UP000256645">
    <property type="component" value="Unassembled WGS sequence"/>
</dbReference>
<dbReference type="InterPro" id="IPR021109">
    <property type="entry name" value="Peptidase_aspartic_dom_sf"/>
</dbReference>
<dbReference type="PRINTS" id="PR00792">
    <property type="entry name" value="PEPSIN"/>
</dbReference>
<feature type="region of interest" description="Disordered" evidence="8">
    <location>
        <begin position="425"/>
        <end position="474"/>
    </location>
</feature>
<feature type="active site" evidence="6">
    <location>
        <position position="292"/>
    </location>
</feature>
<evidence type="ECO:0000256" key="6">
    <source>
        <dbReference type="PIRSR" id="PIRSR601461-1"/>
    </source>
</evidence>
<feature type="region of interest" description="Disordered" evidence="8">
    <location>
        <begin position="491"/>
        <end position="511"/>
    </location>
</feature>
<keyword evidence="4" id="KW-0064">Aspartyl protease</keyword>
<dbReference type="CDD" id="cd05474">
    <property type="entry name" value="SAP_like"/>
    <property type="match status" value="1"/>
</dbReference>
<sequence length="511" mass="53237">MKAFVFAAVTSLALIVVDALKVEQRSEPAIFKLNLQKRTTGFSKSSLSERDGVASGSDVNFRKSLLYIVQLEIGNPPQTTSVQLDTGSSDLFVQTASSSLCNAASKYHPTPCANFGSYNPNSSSTYDYIDSDFKVLYGGGDGGTGDWVSDTVSFGGAVVKAAQFGILYHGDVLEGVLGVGYEQTEGRPLFSNKPQYDNFPTLLVKQGHIASKSFSLWTNDDRSASGTVIFGGIDTAKFSGNLVTIDLVPSGFADSPGVVDFTVHLNGVTGTDAGGKAVAFAGGATRSRILLDSGSTITSLPPATAASIWAFVGAVADPKNPTFARIPCSKGNSAITINLTFDGITVAVPISQLVIFPDSTHTTCSFGIGIGSADNNIIGDTVLAAMYVVYDLDNNQVSMAPTIFNATASNILQIMAGSGGVPDLTTRSFSSQSSTTSKSLTKTRSPMISSSHTTSSKTASTIPSQTSSVKKTTTTNLTTLSPKVATTLQTLTRTPTITASPTPVSPASTFK</sequence>
<keyword evidence="3 9" id="KW-0732">Signal</keyword>
<comment type="caution">
    <text evidence="11">The sequence shown here is derived from an EMBL/GenBank/DDBJ whole genome shotgun (WGS) entry which is preliminary data.</text>
</comment>
<feature type="signal peptide" evidence="9">
    <location>
        <begin position="1"/>
        <end position="19"/>
    </location>
</feature>
<dbReference type="PROSITE" id="PS51767">
    <property type="entry name" value="PEPTIDASE_A1"/>
    <property type="match status" value="1"/>
</dbReference>
<dbReference type="PANTHER" id="PTHR47966:SF65">
    <property type="entry name" value="ASPARTIC-TYPE ENDOPEPTIDASE"/>
    <property type="match status" value="1"/>
</dbReference>
<reference evidence="11 12" key="1">
    <citation type="journal article" date="2018" name="IMA Fungus">
        <title>IMA Genome-F 9: Draft genome sequence of Annulohypoxylon stygium, Aspergillus mulundensis, Berkeleyomyces basicola (syn. Thielaviopsis basicola), Ceratocystis smalleyi, two Cercospora beticola strains, Coleophoma cylindrospora, Fusarium fracticaudum, Phialophora cf. hyalina, and Morchella septimelata.</title>
        <authorList>
            <person name="Wingfield B.D."/>
            <person name="Bills G.F."/>
            <person name="Dong Y."/>
            <person name="Huang W."/>
            <person name="Nel W.J."/>
            <person name="Swalarsk-Parry B.S."/>
            <person name="Vaghefi N."/>
            <person name="Wilken P.M."/>
            <person name="An Z."/>
            <person name="de Beer Z.W."/>
            <person name="De Vos L."/>
            <person name="Chen L."/>
            <person name="Duong T.A."/>
            <person name="Gao Y."/>
            <person name="Hammerbacher A."/>
            <person name="Kikkert J.R."/>
            <person name="Li Y."/>
            <person name="Li H."/>
            <person name="Li K."/>
            <person name="Li Q."/>
            <person name="Liu X."/>
            <person name="Ma X."/>
            <person name="Naidoo K."/>
            <person name="Pethybridge S.J."/>
            <person name="Sun J."/>
            <person name="Steenkamp E.T."/>
            <person name="van der Nest M.A."/>
            <person name="van Wyk S."/>
            <person name="Wingfield M.J."/>
            <person name="Xiong C."/>
            <person name="Yue Q."/>
            <person name="Zhang X."/>
        </authorList>
    </citation>
    <scope>NUCLEOTIDE SEQUENCE [LARGE SCALE GENOMIC DNA]</scope>
    <source>
        <strain evidence="11 12">BP6252</strain>
    </source>
</reference>
<evidence type="ECO:0000259" key="10">
    <source>
        <dbReference type="PROSITE" id="PS51767"/>
    </source>
</evidence>
<evidence type="ECO:0000256" key="7">
    <source>
        <dbReference type="PIRSR" id="PIRSR601461-2"/>
    </source>
</evidence>
<dbReference type="EMBL" id="PDLM01000013">
    <property type="protein sequence ID" value="RDW63590.1"/>
    <property type="molecule type" value="Genomic_DNA"/>
</dbReference>
<dbReference type="InterPro" id="IPR033876">
    <property type="entry name" value="SAP-like"/>
</dbReference>
<evidence type="ECO:0000256" key="8">
    <source>
        <dbReference type="SAM" id="MobiDB-lite"/>
    </source>
</evidence>
<feature type="compositionally biased region" description="Polar residues" evidence="8">
    <location>
        <begin position="499"/>
        <end position="511"/>
    </location>
</feature>
<dbReference type="OrthoDB" id="771136at2759"/>
<dbReference type="InterPro" id="IPR001461">
    <property type="entry name" value="Aspartic_peptidase_A1"/>
</dbReference>
<organism evidence="11 12">
    <name type="scientific">Coleophoma cylindrospora</name>
    <dbReference type="NCBI Taxonomy" id="1849047"/>
    <lineage>
        <taxon>Eukaryota</taxon>
        <taxon>Fungi</taxon>
        <taxon>Dikarya</taxon>
        <taxon>Ascomycota</taxon>
        <taxon>Pezizomycotina</taxon>
        <taxon>Leotiomycetes</taxon>
        <taxon>Helotiales</taxon>
        <taxon>Dermateaceae</taxon>
        <taxon>Coleophoma</taxon>
    </lineage>
</organism>
<accession>A0A3D8QPM6</accession>
<feature type="chain" id="PRO_5017732863" evidence="9">
    <location>
        <begin position="20"/>
        <end position="511"/>
    </location>
</feature>
<dbReference type="InterPro" id="IPR033121">
    <property type="entry name" value="PEPTIDASE_A1"/>
</dbReference>
<name>A0A3D8QPM6_9HELO</name>
<evidence type="ECO:0000256" key="4">
    <source>
        <dbReference type="ARBA" id="ARBA00022750"/>
    </source>
</evidence>
<dbReference type="GO" id="GO:0004190">
    <property type="term" value="F:aspartic-type endopeptidase activity"/>
    <property type="evidence" value="ECO:0007669"/>
    <property type="project" value="UniProtKB-KW"/>
</dbReference>